<dbReference type="PANTHER" id="PTHR47642">
    <property type="entry name" value="ATP-DEPENDENT DNA HELICASE"/>
    <property type="match status" value="1"/>
</dbReference>
<dbReference type="InterPro" id="IPR027417">
    <property type="entry name" value="P-loop_NTPase"/>
</dbReference>
<dbReference type="VEuPathDB" id="FungiDB:RhiirFUN_021672"/>
<comment type="caution">
    <text evidence="1">The sequence shown here is derived from an EMBL/GenBank/DDBJ whole genome shotgun (WGS) entry which is preliminary data.</text>
</comment>
<dbReference type="EMBL" id="LLXJ01000902">
    <property type="protein sequence ID" value="PKC05223.1"/>
    <property type="molecule type" value="Genomic_DNA"/>
</dbReference>
<name>A0A2N0PEH4_9GLOM</name>
<dbReference type="VEuPathDB" id="FungiDB:FUN_009855"/>
<dbReference type="Proteomes" id="UP000232722">
    <property type="component" value="Unassembled WGS sequence"/>
</dbReference>
<gene>
    <name evidence="1" type="ORF">RhiirA5_294557</name>
</gene>
<reference evidence="1 2" key="1">
    <citation type="submission" date="2016-04" db="EMBL/GenBank/DDBJ databases">
        <title>Genome analyses suggest a sexual origin of heterokaryosis in a supposedly ancient asexual fungus.</title>
        <authorList>
            <person name="Ropars J."/>
            <person name="Sedzielewska K."/>
            <person name="Noel J."/>
            <person name="Charron P."/>
            <person name="Farinelli L."/>
            <person name="Marton T."/>
            <person name="Kruger M."/>
            <person name="Pelin A."/>
            <person name="Brachmann A."/>
            <person name="Corradi N."/>
        </authorList>
    </citation>
    <scope>NUCLEOTIDE SEQUENCE [LARGE SCALE GENOMIC DNA]</scope>
    <source>
        <strain evidence="1 2">A5</strain>
    </source>
</reference>
<proteinExistence type="predicted"/>
<sequence length="80" mass="9143">VENFYALTVHKTQGFTLYYIIISLDEQIFAPGQAYTVLSRCPNWDNIQIAALDKAAFKSDLDVIKEYEHLEILAQNPLPI</sequence>
<protein>
    <recommendedName>
        <fullName evidence="3">UvrD-like helicase C-terminal domain-containing protein</fullName>
    </recommendedName>
</protein>
<evidence type="ECO:0000313" key="2">
    <source>
        <dbReference type="Proteomes" id="UP000232722"/>
    </source>
</evidence>
<reference evidence="1 2" key="2">
    <citation type="submission" date="2017-09" db="EMBL/GenBank/DDBJ databases">
        <title>Extensive intraspecific genome diversity in a model arbuscular mycorrhizal fungus.</title>
        <authorList>
            <person name="Chen E.C."/>
            <person name="Morin E."/>
            <person name="Beaudet D."/>
            <person name="Noel J."/>
            <person name="Ndikumana S."/>
            <person name="Charron P."/>
            <person name="St-Onge C."/>
            <person name="Giorgi J."/>
            <person name="Grigoriev I.V."/>
            <person name="Roux C."/>
            <person name="Martin F.M."/>
            <person name="Corradi N."/>
        </authorList>
    </citation>
    <scope>NUCLEOTIDE SEQUENCE [LARGE SCALE GENOMIC DNA]</scope>
    <source>
        <strain evidence="1 2">A5</strain>
    </source>
</reference>
<organism evidence="1 2">
    <name type="scientific">Rhizophagus irregularis</name>
    <dbReference type="NCBI Taxonomy" id="588596"/>
    <lineage>
        <taxon>Eukaryota</taxon>
        <taxon>Fungi</taxon>
        <taxon>Fungi incertae sedis</taxon>
        <taxon>Mucoromycota</taxon>
        <taxon>Glomeromycotina</taxon>
        <taxon>Glomeromycetes</taxon>
        <taxon>Glomerales</taxon>
        <taxon>Glomeraceae</taxon>
        <taxon>Rhizophagus</taxon>
    </lineage>
</organism>
<dbReference type="SUPFAM" id="SSF52540">
    <property type="entry name" value="P-loop containing nucleoside triphosphate hydrolases"/>
    <property type="match status" value="1"/>
</dbReference>
<dbReference type="InterPro" id="IPR051055">
    <property type="entry name" value="PIF1_helicase"/>
</dbReference>
<feature type="non-terminal residue" evidence="1">
    <location>
        <position position="1"/>
    </location>
</feature>
<evidence type="ECO:0008006" key="3">
    <source>
        <dbReference type="Google" id="ProtNLM"/>
    </source>
</evidence>
<evidence type="ECO:0000313" key="1">
    <source>
        <dbReference type="EMBL" id="PKC05223.1"/>
    </source>
</evidence>
<accession>A0A2N0PEH4</accession>
<dbReference type="AlphaFoldDB" id="A0A2N0PEH4"/>